<dbReference type="InterPro" id="IPR016639">
    <property type="entry name" value="GST_Omega/GSH"/>
</dbReference>
<gene>
    <name evidence="6" type="ORF">BCV69DRAFT_281291</name>
</gene>
<dbReference type="Pfam" id="PF13410">
    <property type="entry name" value="GST_C_2"/>
    <property type="match status" value="1"/>
</dbReference>
<feature type="binding site" evidence="2">
    <location>
        <begin position="139"/>
        <end position="142"/>
    </location>
    <ligand>
        <name>glutathione</name>
        <dbReference type="ChEBI" id="CHEBI:57925"/>
    </ligand>
</feature>
<evidence type="ECO:0000313" key="7">
    <source>
        <dbReference type="Proteomes" id="UP000245942"/>
    </source>
</evidence>
<accession>A0A316UAV4</accession>
<evidence type="ECO:0000259" key="5">
    <source>
        <dbReference type="PROSITE" id="PS50405"/>
    </source>
</evidence>
<dbReference type="PANTHER" id="PTHR32419:SF6">
    <property type="entry name" value="GLUTATHIONE S-TRANSFERASE OMEGA-LIKE 1-RELATED"/>
    <property type="match status" value="1"/>
</dbReference>
<dbReference type="PROSITE" id="PS50405">
    <property type="entry name" value="GST_CTER"/>
    <property type="match status" value="1"/>
</dbReference>
<dbReference type="InterPro" id="IPR047047">
    <property type="entry name" value="GST_Omega-like_C"/>
</dbReference>
<dbReference type="GO" id="GO:0005737">
    <property type="term" value="C:cytoplasm"/>
    <property type="evidence" value="ECO:0007669"/>
    <property type="project" value="TreeGrafter"/>
</dbReference>
<feature type="active site" description="Nucleophile" evidence="1">
    <location>
        <position position="59"/>
    </location>
</feature>
<dbReference type="PIRSF" id="PIRSF015753">
    <property type="entry name" value="GST"/>
    <property type="match status" value="1"/>
</dbReference>
<dbReference type="SFLD" id="SFLDS00019">
    <property type="entry name" value="Glutathione_Transferase_(cytos"/>
    <property type="match status" value="1"/>
</dbReference>
<dbReference type="SUPFAM" id="SSF52833">
    <property type="entry name" value="Thioredoxin-like"/>
    <property type="match status" value="1"/>
</dbReference>
<sequence length="336" mass="37912">MSSSSASKPDANHSDGSTKWSSTDGQFRRQVSSFRETIKAGGKHAPAKGRYRLIVAYACPWAHRALILKHLKQIPDDVLPVSVVDSLLGPEGWTFPPYGDTHEELKGLGIPGTGYVPGHEKKKRIKDFYLAADPEYSARSTVPIIWDEELQTVVNNESAEIIRILNDAFDEYVPAAQKGVTYYPEDLRKDIDSVNEWIYDKINNGVYKSGFATTQEAYESNVKPLFEALDKVEGILSKSKSGYLVGDRLTEADIRLFTTIIRFDPVYVGHFKCNISTIRHGYPHLNKWVRELYWKEPAFKETTVFDSIKAHYYQSHPNVNPTRVVPVGPLPPIEPL</sequence>
<dbReference type="GeneID" id="37013671"/>
<dbReference type="Proteomes" id="UP000245942">
    <property type="component" value="Unassembled WGS sequence"/>
</dbReference>
<dbReference type="PANTHER" id="PTHR32419">
    <property type="entry name" value="GLUTATHIONYL-HYDROQUINONE REDUCTASE"/>
    <property type="match status" value="1"/>
</dbReference>
<feature type="binding site" evidence="2">
    <location>
        <begin position="157"/>
        <end position="158"/>
    </location>
    <ligand>
        <name>glutathione</name>
        <dbReference type="ChEBI" id="CHEBI:57925"/>
    </ligand>
</feature>
<feature type="site" description="Lowers pKa of active site Cys" evidence="3">
    <location>
        <position position="312"/>
    </location>
</feature>
<feature type="region of interest" description="Disordered" evidence="4">
    <location>
        <begin position="1"/>
        <end position="26"/>
    </location>
</feature>
<feature type="compositionally biased region" description="Polar residues" evidence="4">
    <location>
        <begin position="14"/>
        <end position="26"/>
    </location>
</feature>
<feature type="site" description="Lowers pKa of active site Cys" evidence="3">
    <location>
        <position position="267"/>
    </location>
</feature>
<dbReference type="RefSeq" id="XP_025349449.1">
    <property type="nucleotide sequence ID" value="XM_025491937.1"/>
</dbReference>
<dbReference type="InterPro" id="IPR036249">
    <property type="entry name" value="Thioredoxin-like_sf"/>
</dbReference>
<dbReference type="GO" id="GO:0004364">
    <property type="term" value="F:glutathione transferase activity"/>
    <property type="evidence" value="ECO:0007669"/>
    <property type="project" value="InterPro"/>
</dbReference>
<dbReference type="CDD" id="cd03190">
    <property type="entry name" value="GST_C_Omega_like"/>
    <property type="match status" value="1"/>
</dbReference>
<evidence type="ECO:0000313" key="6">
    <source>
        <dbReference type="EMBL" id="PWN22289.1"/>
    </source>
</evidence>
<dbReference type="InterPro" id="IPR010987">
    <property type="entry name" value="Glutathione-S-Trfase_C-like"/>
</dbReference>
<protein>
    <recommendedName>
        <fullName evidence="5">GST C-terminal domain-containing protein</fullName>
    </recommendedName>
</protein>
<dbReference type="Gene3D" id="1.20.1050.10">
    <property type="match status" value="1"/>
</dbReference>
<dbReference type="InterPro" id="IPR004045">
    <property type="entry name" value="Glutathione_S-Trfase_N"/>
</dbReference>
<feature type="domain" description="GST C-terminal" evidence="5">
    <location>
        <begin position="184"/>
        <end position="312"/>
    </location>
</feature>
<keyword evidence="7" id="KW-1185">Reference proteome</keyword>
<evidence type="ECO:0000256" key="2">
    <source>
        <dbReference type="PIRSR" id="PIRSR015753-2"/>
    </source>
</evidence>
<proteinExistence type="predicted"/>
<feature type="binding site" evidence="2">
    <location>
        <position position="93"/>
    </location>
    <ligand>
        <name>glutathione</name>
        <dbReference type="ChEBI" id="CHEBI:57925"/>
    </ligand>
</feature>
<dbReference type="EMBL" id="KZ819323">
    <property type="protein sequence ID" value="PWN22289.1"/>
    <property type="molecule type" value="Genomic_DNA"/>
</dbReference>
<dbReference type="Gene3D" id="3.40.30.10">
    <property type="entry name" value="Glutaredoxin"/>
    <property type="match status" value="1"/>
</dbReference>
<evidence type="ECO:0000256" key="3">
    <source>
        <dbReference type="PIRSR" id="PIRSR015753-3"/>
    </source>
</evidence>
<evidence type="ECO:0000256" key="1">
    <source>
        <dbReference type="PIRSR" id="PIRSR015753-1"/>
    </source>
</evidence>
<dbReference type="STRING" id="1684307.A0A316UAV4"/>
<dbReference type="AlphaFoldDB" id="A0A316UAV4"/>
<evidence type="ECO:0000256" key="4">
    <source>
        <dbReference type="SAM" id="MobiDB-lite"/>
    </source>
</evidence>
<dbReference type="SUPFAM" id="SSF47616">
    <property type="entry name" value="GST C-terminal domain-like"/>
    <property type="match status" value="1"/>
</dbReference>
<dbReference type="OrthoDB" id="2309723at2759"/>
<feature type="active site" description="Proton donor/acceptor" evidence="1">
    <location>
        <position position="207"/>
    </location>
</feature>
<organism evidence="6 7">
    <name type="scientific">Pseudomicrostroma glucosiphilum</name>
    <dbReference type="NCBI Taxonomy" id="1684307"/>
    <lineage>
        <taxon>Eukaryota</taxon>
        <taxon>Fungi</taxon>
        <taxon>Dikarya</taxon>
        <taxon>Basidiomycota</taxon>
        <taxon>Ustilaginomycotina</taxon>
        <taxon>Exobasidiomycetes</taxon>
        <taxon>Microstromatales</taxon>
        <taxon>Microstromatales incertae sedis</taxon>
        <taxon>Pseudomicrostroma</taxon>
    </lineage>
</organism>
<dbReference type="InterPro" id="IPR040079">
    <property type="entry name" value="Glutathione_S-Trfase"/>
</dbReference>
<dbReference type="SFLD" id="SFLDG01206">
    <property type="entry name" value="Xi.1"/>
    <property type="match status" value="1"/>
</dbReference>
<dbReference type="SFLD" id="SFLDG01148">
    <property type="entry name" value="Xi_(cytGST)"/>
    <property type="match status" value="1"/>
</dbReference>
<name>A0A316UAV4_9BASI</name>
<reference evidence="6 7" key="1">
    <citation type="journal article" date="2018" name="Mol. Biol. Evol.">
        <title>Broad Genomic Sampling Reveals a Smut Pathogenic Ancestry of the Fungal Clade Ustilaginomycotina.</title>
        <authorList>
            <person name="Kijpornyongpan T."/>
            <person name="Mondo S.J."/>
            <person name="Barry K."/>
            <person name="Sandor L."/>
            <person name="Lee J."/>
            <person name="Lipzen A."/>
            <person name="Pangilinan J."/>
            <person name="LaButti K."/>
            <person name="Hainaut M."/>
            <person name="Henrissat B."/>
            <person name="Grigoriev I.V."/>
            <person name="Spatafora J.W."/>
            <person name="Aime M.C."/>
        </authorList>
    </citation>
    <scope>NUCLEOTIDE SEQUENCE [LARGE SCALE GENOMIC DNA]</scope>
    <source>
        <strain evidence="6 7">MCA 4718</strain>
    </source>
</reference>
<dbReference type="Pfam" id="PF13409">
    <property type="entry name" value="GST_N_2"/>
    <property type="match status" value="1"/>
</dbReference>
<dbReference type="InterPro" id="IPR036282">
    <property type="entry name" value="Glutathione-S-Trfase_C_sf"/>
</dbReference>